<feature type="transmembrane region" description="Helical" evidence="6">
    <location>
        <begin position="89"/>
        <end position="107"/>
    </location>
</feature>
<keyword evidence="4 6" id="KW-1133">Transmembrane helix</keyword>
<dbReference type="PANTHER" id="PTHR10010">
    <property type="entry name" value="SOLUTE CARRIER FAMILY 34 SODIUM PHOSPHATE , MEMBER 2-RELATED"/>
    <property type="match status" value="1"/>
</dbReference>
<feature type="transmembrane region" description="Helical" evidence="6">
    <location>
        <begin position="195"/>
        <end position="213"/>
    </location>
</feature>
<dbReference type="Pfam" id="PF02690">
    <property type="entry name" value="Na_Pi_cotrans"/>
    <property type="match status" value="1"/>
</dbReference>
<accession>A0AAW9I8I2</accession>
<keyword evidence="2" id="KW-1003">Cell membrane</keyword>
<dbReference type="Proteomes" id="UP001291306">
    <property type="component" value="Unassembled WGS sequence"/>
</dbReference>
<evidence type="ECO:0000256" key="4">
    <source>
        <dbReference type="ARBA" id="ARBA00022989"/>
    </source>
</evidence>
<feature type="transmembrane region" description="Helical" evidence="6">
    <location>
        <begin position="60"/>
        <end position="77"/>
    </location>
</feature>
<dbReference type="InterPro" id="IPR004633">
    <property type="entry name" value="NaPi_cotrn-rel/YqeW-like"/>
</dbReference>
<feature type="transmembrane region" description="Helical" evidence="6">
    <location>
        <begin position="119"/>
        <end position="144"/>
    </location>
</feature>
<dbReference type="NCBIfam" id="NF037997">
    <property type="entry name" value="Na_Pi_symport"/>
    <property type="match status" value="1"/>
</dbReference>
<proteinExistence type="predicted"/>
<keyword evidence="3 6" id="KW-0812">Transmembrane</keyword>
<evidence type="ECO:0000256" key="5">
    <source>
        <dbReference type="ARBA" id="ARBA00023136"/>
    </source>
</evidence>
<dbReference type="InterPro" id="IPR003841">
    <property type="entry name" value="Na/Pi_transpt"/>
</dbReference>
<evidence type="ECO:0000313" key="7">
    <source>
        <dbReference type="EMBL" id="MDZ5000324.1"/>
    </source>
</evidence>
<reference evidence="7" key="1">
    <citation type="submission" date="2019-11" db="EMBL/GenBank/DDBJ databases">
        <title>Characterization of Clostridium perfringens isolates from swine manure treated agricultural soils.</title>
        <authorList>
            <person name="Wushke S.T."/>
        </authorList>
    </citation>
    <scope>NUCLEOTIDE SEQUENCE</scope>
    <source>
        <strain evidence="7">X26</strain>
    </source>
</reference>
<comment type="subcellular location">
    <subcellularLocation>
        <location evidence="1">Cell membrane</location>
        <topology evidence="1">Multi-pass membrane protein</topology>
    </subcellularLocation>
</comment>
<evidence type="ECO:0000313" key="8">
    <source>
        <dbReference type="Proteomes" id="UP001291306"/>
    </source>
</evidence>
<evidence type="ECO:0000256" key="3">
    <source>
        <dbReference type="ARBA" id="ARBA00022692"/>
    </source>
</evidence>
<dbReference type="NCBIfam" id="TIGR00704">
    <property type="entry name" value="NaPi_cotrn_rel"/>
    <property type="match status" value="1"/>
</dbReference>
<keyword evidence="5 6" id="KW-0472">Membrane</keyword>
<dbReference type="AlphaFoldDB" id="A0AAW9I8I2"/>
<feature type="transmembrane region" description="Helical" evidence="6">
    <location>
        <begin position="164"/>
        <end position="183"/>
    </location>
</feature>
<dbReference type="PANTHER" id="PTHR10010:SF46">
    <property type="entry name" value="SODIUM-DEPENDENT PHOSPHATE TRANSPORT PROTEIN 2B"/>
    <property type="match status" value="1"/>
</dbReference>
<dbReference type="GO" id="GO:0005886">
    <property type="term" value="C:plasma membrane"/>
    <property type="evidence" value="ECO:0007669"/>
    <property type="project" value="UniProtKB-SubCell"/>
</dbReference>
<dbReference type="EMBL" id="WNVC01000208">
    <property type="protein sequence ID" value="MDZ5000324.1"/>
    <property type="molecule type" value="Genomic_DNA"/>
</dbReference>
<feature type="transmembrane region" description="Helical" evidence="6">
    <location>
        <begin position="233"/>
        <end position="255"/>
    </location>
</feature>
<protein>
    <submittedName>
        <fullName evidence="7">Sodium-dependent phosphate transporter</fullName>
    </submittedName>
</protein>
<gene>
    <name evidence="7" type="ORF">GNF79_14825</name>
</gene>
<sequence>YIGVLVGAGVTAIIQSSSATTVMVVSFVNAGLMNLLQAAGVIMGANIGTTITAQMVSFNLDAIAPLFIGAGAIVLLVAKKKRVRDLASIALGFGILFMGMGVMSGAMKPIAEASWFREFVIVVADNSILGLLAGLGMTAVVQSSSATTGILVALATTGAIDMRLAFPVILGCNIATCVTAILASLGANRTAKKAALVHLLFNTIGAIIFFPFIDPFIRLVTATDPTNVARQVANAHTIFNVTVTVLLLPLSAYLVKIVNKILPGDAEIEKEGAIY</sequence>
<feature type="non-terminal residue" evidence="7">
    <location>
        <position position="275"/>
    </location>
</feature>
<name>A0AAW9I8I2_CLOPF</name>
<evidence type="ECO:0000256" key="2">
    <source>
        <dbReference type="ARBA" id="ARBA00022475"/>
    </source>
</evidence>
<evidence type="ECO:0000256" key="1">
    <source>
        <dbReference type="ARBA" id="ARBA00004651"/>
    </source>
</evidence>
<feature type="non-terminal residue" evidence="7">
    <location>
        <position position="1"/>
    </location>
</feature>
<dbReference type="GO" id="GO:0044341">
    <property type="term" value="P:sodium-dependent phosphate transport"/>
    <property type="evidence" value="ECO:0007669"/>
    <property type="project" value="InterPro"/>
</dbReference>
<comment type="caution">
    <text evidence="7">The sequence shown here is derived from an EMBL/GenBank/DDBJ whole genome shotgun (WGS) entry which is preliminary data.</text>
</comment>
<evidence type="ECO:0000256" key="6">
    <source>
        <dbReference type="SAM" id="Phobius"/>
    </source>
</evidence>
<dbReference type="GO" id="GO:0005436">
    <property type="term" value="F:sodium:phosphate symporter activity"/>
    <property type="evidence" value="ECO:0007669"/>
    <property type="project" value="InterPro"/>
</dbReference>
<dbReference type="RefSeq" id="WP_322458622.1">
    <property type="nucleotide sequence ID" value="NZ_WNVC01000208.1"/>
</dbReference>
<organism evidence="7 8">
    <name type="scientific">Clostridium perfringens</name>
    <dbReference type="NCBI Taxonomy" id="1502"/>
    <lineage>
        <taxon>Bacteria</taxon>
        <taxon>Bacillati</taxon>
        <taxon>Bacillota</taxon>
        <taxon>Clostridia</taxon>
        <taxon>Eubacteriales</taxon>
        <taxon>Clostridiaceae</taxon>
        <taxon>Clostridium</taxon>
    </lineage>
</organism>